<gene>
    <name evidence="1" type="ORF">BRADI_2g27945v3</name>
</gene>
<evidence type="ECO:0000313" key="3">
    <source>
        <dbReference type="Proteomes" id="UP000008810"/>
    </source>
</evidence>
<accession>A0A2K2DB28</accession>
<dbReference type="AlphaFoldDB" id="A0A2K2DB28"/>
<dbReference type="Gramene" id="PNT71468">
    <property type="protein sequence ID" value="PNT71468"/>
    <property type="gene ID" value="BRADI_2g27945v3"/>
</dbReference>
<dbReference type="Proteomes" id="UP000008810">
    <property type="component" value="Chromosome 2"/>
</dbReference>
<evidence type="ECO:0000313" key="1">
    <source>
        <dbReference type="EMBL" id="PNT71468.1"/>
    </source>
</evidence>
<name>A0A2K2DB28_BRADI</name>
<keyword evidence="3" id="KW-1185">Reference proteome</keyword>
<reference evidence="2" key="3">
    <citation type="submission" date="2018-08" db="UniProtKB">
        <authorList>
            <consortium name="EnsemblPlants"/>
        </authorList>
    </citation>
    <scope>IDENTIFICATION</scope>
    <source>
        <strain evidence="2">cv. Bd21</strain>
    </source>
</reference>
<evidence type="ECO:0000313" key="2">
    <source>
        <dbReference type="EnsemblPlants" id="PNT71468"/>
    </source>
</evidence>
<reference evidence="1" key="2">
    <citation type="submission" date="2017-06" db="EMBL/GenBank/DDBJ databases">
        <title>WGS assembly of Brachypodium distachyon.</title>
        <authorList>
            <consortium name="The International Brachypodium Initiative"/>
            <person name="Lucas S."/>
            <person name="Harmon-Smith M."/>
            <person name="Lail K."/>
            <person name="Tice H."/>
            <person name="Grimwood J."/>
            <person name="Bruce D."/>
            <person name="Barry K."/>
            <person name="Shu S."/>
            <person name="Lindquist E."/>
            <person name="Wang M."/>
            <person name="Pitluck S."/>
            <person name="Vogel J.P."/>
            <person name="Garvin D.F."/>
            <person name="Mockler T.C."/>
            <person name="Schmutz J."/>
            <person name="Rokhsar D."/>
            <person name="Bevan M.W."/>
        </authorList>
    </citation>
    <scope>NUCLEOTIDE SEQUENCE</scope>
    <source>
        <strain evidence="1">Bd21</strain>
    </source>
</reference>
<protein>
    <submittedName>
        <fullName evidence="1 2">Uncharacterized protein</fullName>
    </submittedName>
</protein>
<dbReference type="EMBL" id="CM000881">
    <property type="protein sequence ID" value="PNT71468.1"/>
    <property type="molecule type" value="Genomic_DNA"/>
</dbReference>
<organism evidence="1">
    <name type="scientific">Brachypodium distachyon</name>
    <name type="common">Purple false brome</name>
    <name type="synonym">Trachynia distachya</name>
    <dbReference type="NCBI Taxonomy" id="15368"/>
    <lineage>
        <taxon>Eukaryota</taxon>
        <taxon>Viridiplantae</taxon>
        <taxon>Streptophyta</taxon>
        <taxon>Embryophyta</taxon>
        <taxon>Tracheophyta</taxon>
        <taxon>Spermatophyta</taxon>
        <taxon>Magnoliopsida</taxon>
        <taxon>Liliopsida</taxon>
        <taxon>Poales</taxon>
        <taxon>Poaceae</taxon>
        <taxon>BOP clade</taxon>
        <taxon>Pooideae</taxon>
        <taxon>Stipodae</taxon>
        <taxon>Brachypodieae</taxon>
        <taxon>Brachypodium</taxon>
    </lineage>
</organism>
<proteinExistence type="predicted"/>
<dbReference type="InParanoid" id="A0A2K2DB28"/>
<reference evidence="1 2" key="1">
    <citation type="journal article" date="2010" name="Nature">
        <title>Genome sequencing and analysis of the model grass Brachypodium distachyon.</title>
        <authorList>
            <consortium name="International Brachypodium Initiative"/>
        </authorList>
    </citation>
    <scope>NUCLEOTIDE SEQUENCE [LARGE SCALE GENOMIC DNA]</scope>
    <source>
        <strain evidence="1 2">Bd21</strain>
    </source>
</reference>
<dbReference type="EnsemblPlants" id="PNT71468">
    <property type="protein sequence ID" value="PNT71468"/>
    <property type="gene ID" value="BRADI_2g27945v3"/>
</dbReference>
<sequence>MVGMAAKQLAPDDGVLERSPLLEDPMALLLRSLWPAIYSAPATQIALLLHTQALLRRGALAGHNRSWGRWTGGREEGNELRAVGIEPRAT</sequence>